<evidence type="ECO:0000256" key="5">
    <source>
        <dbReference type="ARBA" id="ARBA00022692"/>
    </source>
</evidence>
<dbReference type="Pfam" id="PF13954">
    <property type="entry name" value="PapC_N"/>
    <property type="match status" value="1"/>
</dbReference>
<reference evidence="12" key="1">
    <citation type="journal article" date="2018" name="Front. Microbiol.">
        <title>Identification and Characterization of New Resistance-Conferring SGI1s (Salmonella Genomic Island 1) in Proteus mirabilis.</title>
        <authorList>
            <person name="Bie L."/>
            <person name="Fang M."/>
            <person name="Li Z."/>
            <person name="Wang M."/>
            <person name="Xu H."/>
        </authorList>
    </citation>
    <scope>NUCLEOTIDE SEQUENCE</scope>
    <source>
        <strain evidence="12">JN48</strain>
    </source>
</reference>
<organism evidence="12">
    <name type="scientific">Proteus mirabilis</name>
    <dbReference type="NCBI Taxonomy" id="584"/>
    <lineage>
        <taxon>Bacteria</taxon>
        <taxon>Pseudomonadati</taxon>
        <taxon>Pseudomonadota</taxon>
        <taxon>Gammaproteobacteria</taxon>
        <taxon>Enterobacterales</taxon>
        <taxon>Morganellaceae</taxon>
        <taxon>Proteus</taxon>
    </lineage>
</organism>
<keyword evidence="5" id="KW-0812">Transmembrane</keyword>
<dbReference type="GO" id="GO:0009279">
    <property type="term" value="C:cell outer membrane"/>
    <property type="evidence" value="ECO:0007669"/>
    <property type="project" value="UniProtKB-SubCell"/>
</dbReference>
<keyword evidence="3" id="KW-0813">Transport</keyword>
<evidence type="ECO:0000256" key="8">
    <source>
        <dbReference type="ARBA" id="ARBA00023237"/>
    </source>
</evidence>
<feature type="domain" description="PapC-like C-terminal" evidence="10">
    <location>
        <begin position="720"/>
        <end position="783"/>
    </location>
</feature>
<keyword evidence="7" id="KW-0472">Membrane</keyword>
<dbReference type="InterPro" id="IPR037224">
    <property type="entry name" value="PapC_N_sf"/>
</dbReference>
<dbReference type="InterPro" id="IPR000015">
    <property type="entry name" value="Fimb_usher"/>
</dbReference>
<dbReference type="Gene3D" id="2.60.40.2070">
    <property type="match status" value="1"/>
</dbReference>
<dbReference type="Pfam" id="PF00577">
    <property type="entry name" value="Usher"/>
    <property type="match status" value="1"/>
</dbReference>
<dbReference type="SUPFAM" id="SSF141729">
    <property type="entry name" value="FimD N-terminal domain-like"/>
    <property type="match status" value="1"/>
</dbReference>
<dbReference type="EMBL" id="MF576130">
    <property type="protein sequence ID" value="AYM48907.1"/>
    <property type="molecule type" value="Genomic_DNA"/>
</dbReference>
<comment type="subcellular location">
    <subcellularLocation>
        <location evidence="1">Cell outer membrane</location>
        <topology evidence="1">Multi-pass membrane protein</topology>
    </subcellularLocation>
</comment>
<protein>
    <submittedName>
        <fullName evidence="12">Outer membrane fimbrial usher protein</fullName>
    </submittedName>
</protein>
<dbReference type="Gene3D" id="2.60.40.3110">
    <property type="match status" value="1"/>
</dbReference>
<dbReference type="GO" id="GO:0015473">
    <property type="term" value="F:fimbrial usher porin activity"/>
    <property type="evidence" value="ECO:0007669"/>
    <property type="project" value="InterPro"/>
</dbReference>
<evidence type="ECO:0000256" key="1">
    <source>
        <dbReference type="ARBA" id="ARBA00004571"/>
    </source>
</evidence>
<dbReference type="OMA" id="NASINWA"/>
<keyword evidence="4" id="KW-1134">Transmembrane beta strand</keyword>
<evidence type="ECO:0000256" key="2">
    <source>
        <dbReference type="ARBA" id="ARBA00008064"/>
    </source>
</evidence>
<evidence type="ECO:0000256" key="6">
    <source>
        <dbReference type="ARBA" id="ARBA00022729"/>
    </source>
</evidence>
<evidence type="ECO:0000256" key="4">
    <source>
        <dbReference type="ARBA" id="ARBA00022452"/>
    </source>
</evidence>
<keyword evidence="6 9" id="KW-0732">Signal</keyword>
<dbReference type="Gene3D" id="3.10.20.410">
    <property type="match status" value="1"/>
</dbReference>
<feature type="domain" description="PapC N-terminal" evidence="11">
    <location>
        <begin position="35"/>
        <end position="144"/>
    </location>
</feature>
<name>A0A3Q8I0A1_PROMI</name>
<dbReference type="Pfam" id="PF13953">
    <property type="entry name" value="PapC_C"/>
    <property type="match status" value="1"/>
</dbReference>
<feature type="chain" id="PRO_5018521954" evidence="9">
    <location>
        <begin position="29"/>
        <end position="799"/>
    </location>
</feature>
<dbReference type="PANTHER" id="PTHR30451">
    <property type="entry name" value="OUTER MEMBRANE USHER PROTEIN"/>
    <property type="match status" value="1"/>
</dbReference>
<keyword evidence="8" id="KW-0998">Cell outer membrane</keyword>
<sequence>MGFIMHFRYRKMIFLLLAYLINNNLALADNKNIEFDIDSLKSLGYGSEIADYFKEGSHFLPGYHDVTIIVNSSLNYSDNILINESGNLCLNNQLIDKLKLKKEINSDCADFLEIYPKSDITYHPNNNSIDITINDDYFDQSAYGNELTYGGLGVFNNYRIYGMKLNGSNNRNFYQGDFKTGINFYNWILRNNSSFSSGDGKTYYRFNETTLSRTIERIKAILQLGQITSNSELLDSADVNGFQLYSDSSYQNSKLTVPITGMSEKPATVEVTQNNRLLYRTIIPAGPFQLNNISGVSSSQPLHVKVIQDDGTIQEFDVITSNKDLKNPQSSTSFNFFMGKYRKNSSDERIHTPFITGFEGGINYLNHNFLGGMEISSKYKSIVGSVNSVFGEHRPLSTGFGIKYASSSNKGDGFQANANLSLPVSVFSLGLSTIYRSRNYSTLYESLQIDNIEDPLDDNLANNQTKTSSSLSLSLGNQRYGSLSYSLSYSQYYGDKKDNYSNTISYGKRFPFMSFNISYQKSSNFEDRTFVNINVPINNSSSFSTQYQHYKTSSLTTNYSNYHNDLFRYSIGATADKDSKDKNISGNINATTAYSQISATGSFSNSNQKSAMLTASGAIAYSDGLFATSPVELGDTFGILRVPGQSGILVNSMGGGTTITNHFGTAVIPNLPVNKKTTVLLNTKNLPLNVMLGTTSFDIALAKGTVFSREIPVNTMKQVLLEIKKPDGKPVNTANSVIDDKGNLIGVIMGDGNVIISNEQIGKPLKVKSDNGDICSVDYSVPEEFNPDFLYEKVDAICK</sequence>
<dbReference type="GO" id="GO:0009297">
    <property type="term" value="P:pilus assembly"/>
    <property type="evidence" value="ECO:0007669"/>
    <property type="project" value="InterPro"/>
</dbReference>
<accession>A0A3Q8I0A1</accession>
<dbReference type="InterPro" id="IPR025885">
    <property type="entry name" value="PapC_N"/>
</dbReference>
<dbReference type="PANTHER" id="PTHR30451:SF8">
    <property type="entry name" value="FIMBRIAL USHER PROTEIN"/>
    <property type="match status" value="1"/>
</dbReference>
<feature type="signal peptide" evidence="9">
    <location>
        <begin position="1"/>
        <end position="28"/>
    </location>
</feature>
<evidence type="ECO:0000259" key="10">
    <source>
        <dbReference type="Pfam" id="PF13953"/>
    </source>
</evidence>
<dbReference type="Gene3D" id="2.60.40.2610">
    <property type="entry name" value="Outer membrane usher protein FimD, plug domain"/>
    <property type="match status" value="1"/>
</dbReference>
<evidence type="ECO:0000256" key="7">
    <source>
        <dbReference type="ARBA" id="ARBA00023136"/>
    </source>
</evidence>
<evidence type="ECO:0000256" key="9">
    <source>
        <dbReference type="SAM" id="SignalP"/>
    </source>
</evidence>
<dbReference type="AlphaFoldDB" id="A0A3Q8I0A1"/>
<dbReference type="InterPro" id="IPR043142">
    <property type="entry name" value="PapC-like_C_sf"/>
</dbReference>
<dbReference type="InterPro" id="IPR042186">
    <property type="entry name" value="FimD_plug_dom"/>
</dbReference>
<evidence type="ECO:0000256" key="3">
    <source>
        <dbReference type="ARBA" id="ARBA00022448"/>
    </source>
</evidence>
<comment type="similarity">
    <text evidence="2">Belongs to the fimbrial export usher family.</text>
</comment>
<evidence type="ECO:0000259" key="11">
    <source>
        <dbReference type="Pfam" id="PF13954"/>
    </source>
</evidence>
<dbReference type="InterPro" id="IPR025949">
    <property type="entry name" value="PapC-like_C"/>
</dbReference>
<proteinExistence type="inferred from homology"/>
<evidence type="ECO:0000313" key="12">
    <source>
        <dbReference type="EMBL" id="AYM48907.1"/>
    </source>
</evidence>